<dbReference type="SUPFAM" id="SSF52540">
    <property type="entry name" value="P-loop containing nucleoside triphosphate hydrolases"/>
    <property type="match status" value="1"/>
</dbReference>
<evidence type="ECO:0000313" key="8">
    <source>
        <dbReference type="Proteomes" id="UP000013015"/>
    </source>
</evidence>
<dbReference type="InterPro" id="IPR032501">
    <property type="entry name" value="Prot_ATP_ID_OB_2nd"/>
</dbReference>
<dbReference type="RefSeq" id="WP_005963630.1">
    <property type="nucleotide sequence ID" value="NZ_CP040505.1"/>
</dbReference>
<evidence type="ECO:0000256" key="1">
    <source>
        <dbReference type="ARBA" id="ARBA00022741"/>
    </source>
</evidence>
<dbReference type="InterPro" id="IPR012340">
    <property type="entry name" value="NA-bd_OB-fold"/>
</dbReference>
<feature type="domain" description="AAA+ ATPase" evidence="6">
    <location>
        <begin position="222"/>
        <end position="370"/>
    </location>
</feature>
<evidence type="ECO:0000259" key="6">
    <source>
        <dbReference type="SMART" id="SM00382"/>
    </source>
</evidence>
<dbReference type="Gene3D" id="2.40.50.140">
    <property type="entry name" value="Nucleic acid-binding proteins"/>
    <property type="match status" value="2"/>
</dbReference>
<dbReference type="STRING" id="888050.HMPREF9004_1366"/>
<evidence type="ECO:0000256" key="2">
    <source>
        <dbReference type="ARBA" id="ARBA00022840"/>
    </source>
</evidence>
<keyword evidence="7" id="KW-0378">Hydrolase</keyword>
<dbReference type="InterPro" id="IPR050168">
    <property type="entry name" value="AAA_ATPase_domain"/>
</dbReference>
<keyword evidence="3 4" id="KW-0175">Coiled coil</keyword>
<comment type="caution">
    <text evidence="7">The sequence shown here is derived from an EMBL/GenBank/DDBJ whole genome shotgun (WGS) entry which is preliminary data.</text>
</comment>
<comment type="similarity">
    <text evidence="4 5">Belongs to the AAA ATPase family.</text>
</comment>
<evidence type="ECO:0000256" key="4">
    <source>
        <dbReference type="HAMAP-Rule" id="MF_02112"/>
    </source>
</evidence>
<dbReference type="NCBIfam" id="TIGR03689">
    <property type="entry name" value="pup_AAA"/>
    <property type="match status" value="1"/>
</dbReference>
<dbReference type="PATRIC" id="fig|888050.3.peg.1304"/>
<dbReference type="GO" id="GO:0005524">
    <property type="term" value="F:ATP binding"/>
    <property type="evidence" value="ECO:0007669"/>
    <property type="project" value="UniProtKB-UniRule"/>
</dbReference>
<dbReference type="Gene3D" id="1.10.8.60">
    <property type="match status" value="1"/>
</dbReference>
<dbReference type="eggNOG" id="COG1222">
    <property type="taxonomic scope" value="Bacteria"/>
</dbReference>
<dbReference type="OrthoDB" id="9809379at2"/>
<dbReference type="FunFam" id="3.40.50.300:FF:001025">
    <property type="entry name" value="ATPase family, AAA domain-containing 2B"/>
    <property type="match status" value="1"/>
</dbReference>
<dbReference type="PROSITE" id="PS00674">
    <property type="entry name" value="AAA"/>
    <property type="match status" value="1"/>
</dbReference>
<name>N6W5U9_9ACTO</name>
<dbReference type="Gene3D" id="3.40.50.300">
    <property type="entry name" value="P-loop containing nucleotide triphosphate hydrolases"/>
    <property type="match status" value="1"/>
</dbReference>
<dbReference type="Pfam" id="PF00004">
    <property type="entry name" value="AAA"/>
    <property type="match status" value="1"/>
</dbReference>
<dbReference type="GO" id="GO:0000502">
    <property type="term" value="C:proteasome complex"/>
    <property type="evidence" value="ECO:0007669"/>
    <property type="project" value="InterPro"/>
</dbReference>
<reference evidence="7 8" key="1">
    <citation type="submission" date="2013-03" db="EMBL/GenBank/DDBJ databases">
        <title>Reference genome for the Human Microbiome Project.</title>
        <authorList>
            <person name="Aqrawi P."/>
            <person name="Ayvaz T."/>
            <person name="Bess C."/>
            <person name="Blankenburg K."/>
            <person name="Coyle M."/>
            <person name="Deng J."/>
            <person name="Forbes L."/>
            <person name="Fowler G."/>
            <person name="Francisco L."/>
            <person name="Fu Q."/>
            <person name="Gibbs R."/>
            <person name="Gross S."/>
            <person name="Gubbala S."/>
            <person name="Hale W."/>
            <person name="Hemphill L."/>
            <person name="Highlander S."/>
            <person name="Hirani K."/>
            <person name="Jackson L."/>
            <person name="Jakkamsetti A."/>
            <person name="Javaid M."/>
            <person name="Jayaseelan J.C."/>
            <person name="Jiang H."/>
            <person name="Joshi V."/>
            <person name="Korchina V."/>
            <person name="Kovar C."/>
            <person name="Lara F."/>
            <person name="Lee S."/>
            <person name="Liu Y."/>
            <person name="Mata R."/>
            <person name="Mathew T."/>
            <person name="Munidasa M."/>
            <person name="Muzny D."/>
            <person name="Nazareth L."/>
            <person name="Ngo R."/>
            <person name="Nguyen L."/>
            <person name="Nguyen N."/>
            <person name="Okwuonu G."/>
            <person name="Ongeri F."/>
            <person name="Palculict T."/>
            <person name="Patil S."/>
            <person name="Petrosino J."/>
            <person name="Pham C."/>
            <person name="Pham P."/>
            <person name="Pu L.-L."/>
            <person name="Qin X."/>
            <person name="Qu J."/>
            <person name="Reid J."/>
            <person name="Ross M."/>
            <person name="Ruth R."/>
            <person name="Saada N."/>
            <person name="San Lucas F."/>
            <person name="Santibanez J."/>
            <person name="Shang Y."/>
            <person name="Simmons D."/>
            <person name="Song X.-Z."/>
            <person name="Tang L.-Y."/>
            <person name="Thornton R."/>
            <person name="Warren J."/>
            <person name="Weissenberger G."/>
            <person name="Wilczek-Boney K."/>
            <person name="Worley K."/>
            <person name="Youmans B."/>
            <person name="Zhang J."/>
            <person name="Zhang L."/>
            <person name="Zhao Z."/>
            <person name="Zhou C."/>
            <person name="Zhu D."/>
            <person name="Zhu Y."/>
        </authorList>
    </citation>
    <scope>NUCLEOTIDE SEQUENCE [LARGE SCALE GENOMIC DNA]</scope>
    <source>
        <strain evidence="7 8">F0333</strain>
    </source>
</reference>
<dbReference type="InterPro" id="IPR003960">
    <property type="entry name" value="ATPase_AAA_CS"/>
</dbReference>
<dbReference type="PANTHER" id="PTHR23077">
    <property type="entry name" value="AAA-FAMILY ATPASE"/>
    <property type="match status" value="1"/>
</dbReference>
<keyword evidence="1 4" id="KW-0547">Nucleotide-binding</keyword>
<evidence type="ECO:0000256" key="5">
    <source>
        <dbReference type="RuleBase" id="RU003651"/>
    </source>
</evidence>
<keyword evidence="2 4" id="KW-0067">ATP-binding</keyword>
<dbReference type="GO" id="GO:0019941">
    <property type="term" value="P:modification-dependent protein catabolic process"/>
    <property type="evidence" value="ECO:0007669"/>
    <property type="project" value="InterPro"/>
</dbReference>
<dbReference type="SMART" id="SM00382">
    <property type="entry name" value="AAA"/>
    <property type="match status" value="1"/>
</dbReference>
<dbReference type="InterPro" id="IPR022482">
    <property type="entry name" value="Proteasome_ATPase"/>
</dbReference>
<dbReference type="GO" id="GO:0016887">
    <property type="term" value="F:ATP hydrolysis activity"/>
    <property type="evidence" value="ECO:0007669"/>
    <property type="project" value="UniProtKB-UniRule"/>
</dbReference>
<dbReference type="InterPro" id="IPR041626">
    <property type="entry name" value="Prot_ATP_ID_OB_N"/>
</dbReference>
<dbReference type="InterPro" id="IPR003593">
    <property type="entry name" value="AAA+_ATPase"/>
</dbReference>
<dbReference type="HAMAP" id="MF_02112">
    <property type="entry name" value="ARC_ATPase"/>
    <property type="match status" value="1"/>
</dbReference>
<organism evidence="7 8">
    <name type="scientific">Schaalia cardiffensis F0333</name>
    <dbReference type="NCBI Taxonomy" id="888050"/>
    <lineage>
        <taxon>Bacteria</taxon>
        <taxon>Bacillati</taxon>
        <taxon>Actinomycetota</taxon>
        <taxon>Actinomycetes</taxon>
        <taxon>Actinomycetales</taxon>
        <taxon>Actinomycetaceae</taxon>
        <taxon>Schaalia</taxon>
    </lineage>
</organism>
<evidence type="ECO:0000256" key="3">
    <source>
        <dbReference type="ARBA" id="ARBA00023054"/>
    </source>
</evidence>
<dbReference type="Pfam" id="PF16450">
    <property type="entry name" value="Prot_ATP_ID_OB_C"/>
    <property type="match status" value="1"/>
</dbReference>
<dbReference type="AlphaFoldDB" id="N6W5U9"/>
<accession>N6W5U9</accession>
<protein>
    <recommendedName>
        <fullName evidence="4">AAA ATPase forming ring-shaped complexes</fullName>
        <shortName evidence="4">ARC</shortName>
    </recommendedName>
</protein>
<sequence length="519" mass="57091">MNEDLKAEPTEDMRRLIVSLEEKNDRLAKALHQARGELVKAQAQLLEVNRPPLTLGIFLNADIASRQVEAVVNGRHMRLAVSPSLDLHSLAYGQRIRIDDNLVAVAPDRFQRTGSIVSVLELVGDDRVLVSGEGGQEHMLFLAGPVRHGNLRPGDSLVVDLRSGIALERIIRSDVEQLLTPEIPDTNYEDIGGLDEQIAQVRDSIELPFTHPEMYRAYGLRPPKGILLYGPPGSGKTLIAKAVANSLSKAGSGKRTYFLSIKGPELLNKFVGETERQIRAIFSRARSLAAGDVPVVVFFDEMEALFRTRGTGVSSDVETMIVPQLLAEMDGVEALDNVVIIGASNRADMIDPAVLRPGRLDVRIRVERPDRVGARDIFTKYLTPRIPIRETEIAAHGSLDAAVDHMIDQAVERLFVTDETSALFDARLASGRTQRIYFRDVISGAMIAGIVERAKKLAIKDALKGEEHGLSVAHILSGVHEEMRESVELAQTSSPEDWARTIDLREEIVAISQLRGGDE</sequence>
<dbReference type="HOGENOM" id="CLU_036054_0_0_11"/>
<feature type="binding site" evidence="4">
    <location>
        <begin position="233"/>
        <end position="238"/>
    </location>
    <ligand>
        <name>ATP</name>
        <dbReference type="ChEBI" id="CHEBI:30616"/>
    </ligand>
</feature>
<dbReference type="Proteomes" id="UP000013015">
    <property type="component" value="Unassembled WGS sequence"/>
</dbReference>
<keyword evidence="8" id="KW-1185">Reference proteome</keyword>
<comment type="subunit">
    <text evidence="4">Homohexamer. Assembles into a hexameric ring structure.</text>
</comment>
<dbReference type="InterPro" id="IPR027417">
    <property type="entry name" value="P-loop_NTPase"/>
</dbReference>
<dbReference type="EMBL" id="AQHZ01000023">
    <property type="protein sequence ID" value="ENO17875.1"/>
    <property type="molecule type" value="Genomic_DNA"/>
</dbReference>
<dbReference type="GO" id="GO:0010498">
    <property type="term" value="P:proteasomal protein catabolic process"/>
    <property type="evidence" value="ECO:0007669"/>
    <property type="project" value="InterPro"/>
</dbReference>
<evidence type="ECO:0000313" key="7">
    <source>
        <dbReference type="EMBL" id="ENO17875.1"/>
    </source>
</evidence>
<dbReference type="InterPro" id="IPR003959">
    <property type="entry name" value="ATPase_AAA_core"/>
</dbReference>
<gene>
    <name evidence="4" type="primary">arc</name>
    <name evidence="7" type="ORF">HMPREF9004_1366</name>
</gene>
<dbReference type="Pfam" id="PF17758">
    <property type="entry name" value="Prot_ATP_ID_OB_N"/>
    <property type="match status" value="1"/>
</dbReference>
<proteinExistence type="inferred from homology"/>
<feature type="coiled-coil region" evidence="4">
    <location>
        <begin position="10"/>
        <end position="44"/>
    </location>
</feature>
<dbReference type="PANTHER" id="PTHR23077:SF144">
    <property type="entry name" value="PROTEASOME-ASSOCIATED ATPASE"/>
    <property type="match status" value="1"/>
</dbReference>